<proteinExistence type="predicted"/>
<dbReference type="Gene3D" id="3.30.2310.20">
    <property type="entry name" value="RelE-like"/>
    <property type="match status" value="1"/>
</dbReference>
<dbReference type="EMBL" id="VCEJ01000008">
    <property type="protein sequence ID" value="TLU98187.1"/>
    <property type="molecule type" value="Genomic_DNA"/>
</dbReference>
<reference evidence="2 3" key="1">
    <citation type="submission" date="2019-05" db="EMBL/GenBank/DDBJ databases">
        <authorList>
            <person name="Qu J.-H."/>
        </authorList>
    </citation>
    <scope>NUCLEOTIDE SEQUENCE [LARGE SCALE GENOMIC DNA]</scope>
    <source>
        <strain evidence="2 3">T17</strain>
    </source>
</reference>
<dbReference type="RefSeq" id="WP_138368285.1">
    <property type="nucleotide sequence ID" value="NZ_VCEJ01000008.1"/>
</dbReference>
<evidence type="ECO:0000313" key="3">
    <source>
        <dbReference type="Proteomes" id="UP000306402"/>
    </source>
</evidence>
<dbReference type="AlphaFoldDB" id="A0A5R9KPU0"/>
<sequence>MALKIIWSPRALENFHQVIAYLEVNWTEQVVRDFVQRTEKVLQLIADHPDMFRQVSRSNPVREAVITKHNFLIYKVYKEKIALLAVFDTRQHPKKKGFY</sequence>
<gene>
    <name evidence="2" type="ORF">FEN17_25770</name>
</gene>
<evidence type="ECO:0000256" key="1">
    <source>
        <dbReference type="ARBA" id="ARBA00022649"/>
    </source>
</evidence>
<comment type="caution">
    <text evidence="2">The sequence shown here is derived from an EMBL/GenBank/DDBJ whole genome shotgun (WGS) entry which is preliminary data.</text>
</comment>
<dbReference type="InterPro" id="IPR007712">
    <property type="entry name" value="RelE/ParE_toxin"/>
</dbReference>
<keyword evidence="3" id="KW-1185">Reference proteome</keyword>
<name>A0A5R9KPU0_9BACT</name>
<keyword evidence="1" id="KW-1277">Toxin-antitoxin system</keyword>
<dbReference type="Pfam" id="PF05016">
    <property type="entry name" value="ParE_toxin"/>
    <property type="match status" value="1"/>
</dbReference>
<organism evidence="2 3">
    <name type="scientific">Dyadobacter luticola</name>
    <dbReference type="NCBI Taxonomy" id="1979387"/>
    <lineage>
        <taxon>Bacteria</taxon>
        <taxon>Pseudomonadati</taxon>
        <taxon>Bacteroidota</taxon>
        <taxon>Cytophagia</taxon>
        <taxon>Cytophagales</taxon>
        <taxon>Spirosomataceae</taxon>
        <taxon>Dyadobacter</taxon>
    </lineage>
</organism>
<dbReference type="Proteomes" id="UP000306402">
    <property type="component" value="Unassembled WGS sequence"/>
</dbReference>
<accession>A0A5R9KPU0</accession>
<protein>
    <submittedName>
        <fullName evidence="2">Type II toxin-antitoxin system RelE/ParE family toxin</fullName>
    </submittedName>
</protein>
<dbReference type="InterPro" id="IPR035093">
    <property type="entry name" value="RelE/ParE_toxin_dom_sf"/>
</dbReference>
<evidence type="ECO:0000313" key="2">
    <source>
        <dbReference type="EMBL" id="TLU98187.1"/>
    </source>
</evidence>
<dbReference type="OrthoDB" id="963196at2"/>